<evidence type="ECO:0000259" key="10">
    <source>
        <dbReference type="Pfam" id="PF04290"/>
    </source>
</evidence>
<evidence type="ECO:0000256" key="4">
    <source>
        <dbReference type="ARBA" id="ARBA00022519"/>
    </source>
</evidence>
<feature type="transmembrane region" description="Helical" evidence="9">
    <location>
        <begin position="56"/>
        <end position="74"/>
    </location>
</feature>
<name>A0A2R4XQ23_9BURK</name>
<comment type="similarity">
    <text evidence="8 9">Belongs to the TRAP transporter small permease family.</text>
</comment>
<dbReference type="GO" id="GO:0005886">
    <property type="term" value="C:plasma membrane"/>
    <property type="evidence" value="ECO:0007669"/>
    <property type="project" value="UniProtKB-SubCell"/>
</dbReference>
<keyword evidence="3" id="KW-1003">Cell membrane</keyword>
<dbReference type="OrthoDB" id="9815614at2"/>
<reference evidence="11 12" key="1">
    <citation type="submission" date="2018-04" db="EMBL/GenBank/DDBJ databases">
        <title>Bordetella sp. HZ20 isolated from seawater.</title>
        <authorList>
            <person name="Sun C."/>
        </authorList>
    </citation>
    <scope>NUCLEOTIDE SEQUENCE [LARGE SCALE GENOMIC DNA]</scope>
    <source>
        <strain evidence="11 12">HZ20</strain>
    </source>
</reference>
<feature type="transmembrane region" description="Helical" evidence="9">
    <location>
        <begin position="24"/>
        <end position="44"/>
    </location>
</feature>
<dbReference type="InterPro" id="IPR055348">
    <property type="entry name" value="DctQ"/>
</dbReference>
<keyword evidence="5 9" id="KW-0812">Transmembrane</keyword>
<evidence type="ECO:0000256" key="6">
    <source>
        <dbReference type="ARBA" id="ARBA00022989"/>
    </source>
</evidence>
<accession>A0A2R4XQ23</accession>
<keyword evidence="2 9" id="KW-0813">Transport</keyword>
<dbReference type="PANTHER" id="PTHR35011:SF2">
    <property type="entry name" value="2,3-DIKETO-L-GULONATE TRAP TRANSPORTER SMALL PERMEASE PROTEIN YIAM"/>
    <property type="match status" value="1"/>
</dbReference>
<evidence type="ECO:0000256" key="2">
    <source>
        <dbReference type="ARBA" id="ARBA00022448"/>
    </source>
</evidence>
<comment type="subunit">
    <text evidence="9">The complex comprises the extracytoplasmic solute receptor protein and the two transmembrane proteins.</text>
</comment>
<evidence type="ECO:0000313" key="11">
    <source>
        <dbReference type="EMBL" id="AWB35906.1"/>
    </source>
</evidence>
<keyword evidence="6 9" id="KW-1133">Transmembrane helix</keyword>
<dbReference type="EMBL" id="CP028901">
    <property type="protein sequence ID" value="AWB35906.1"/>
    <property type="molecule type" value="Genomic_DNA"/>
</dbReference>
<keyword evidence="12" id="KW-1185">Reference proteome</keyword>
<evidence type="ECO:0000256" key="5">
    <source>
        <dbReference type="ARBA" id="ARBA00022692"/>
    </source>
</evidence>
<dbReference type="PANTHER" id="PTHR35011">
    <property type="entry name" value="2,3-DIKETO-L-GULONATE TRAP TRANSPORTER SMALL PERMEASE PROTEIN YIAM"/>
    <property type="match status" value="1"/>
</dbReference>
<dbReference type="KEGG" id="boz:DBV39_17525"/>
<evidence type="ECO:0000256" key="9">
    <source>
        <dbReference type="RuleBase" id="RU369079"/>
    </source>
</evidence>
<feature type="transmembrane region" description="Helical" evidence="9">
    <location>
        <begin position="136"/>
        <end position="157"/>
    </location>
</feature>
<evidence type="ECO:0000256" key="3">
    <source>
        <dbReference type="ARBA" id="ARBA00022475"/>
    </source>
</evidence>
<dbReference type="InterPro" id="IPR007387">
    <property type="entry name" value="TRAP_DctQ"/>
</dbReference>
<sequence>MQLSGFARACDDISRRLSSMTDRVCVGLMGLLVLDVWLGVFARYVWPLPITFMEEAARYLMIWIALLAVSSCIRRREHIGMQMLFVMFPRCVQRILLGAMDLLGILFFLVLFYYGLGMVERGARVSTMIYGISKQLPFAAVPVSAALAITQLALVAVRDQLRLRQDSTLVVCP</sequence>
<feature type="transmembrane region" description="Helical" evidence="9">
    <location>
        <begin position="95"/>
        <end position="116"/>
    </location>
</feature>
<keyword evidence="7 9" id="KW-0472">Membrane</keyword>
<dbReference type="GO" id="GO:0015740">
    <property type="term" value="P:C4-dicarboxylate transport"/>
    <property type="evidence" value="ECO:0007669"/>
    <property type="project" value="TreeGrafter"/>
</dbReference>
<evidence type="ECO:0000256" key="7">
    <source>
        <dbReference type="ARBA" id="ARBA00023136"/>
    </source>
</evidence>
<comment type="function">
    <text evidence="9">Part of the tripartite ATP-independent periplasmic (TRAP) transport system.</text>
</comment>
<evidence type="ECO:0000313" key="12">
    <source>
        <dbReference type="Proteomes" id="UP000244571"/>
    </source>
</evidence>
<dbReference type="Proteomes" id="UP000244571">
    <property type="component" value="Chromosome"/>
</dbReference>
<dbReference type="AlphaFoldDB" id="A0A2R4XQ23"/>
<dbReference type="Pfam" id="PF04290">
    <property type="entry name" value="DctQ"/>
    <property type="match status" value="1"/>
</dbReference>
<evidence type="ECO:0000256" key="8">
    <source>
        <dbReference type="ARBA" id="ARBA00038436"/>
    </source>
</evidence>
<comment type="subcellular location">
    <subcellularLocation>
        <location evidence="1 9">Cell inner membrane</location>
        <topology evidence="1 9">Multi-pass membrane protein</topology>
    </subcellularLocation>
</comment>
<protein>
    <recommendedName>
        <fullName evidence="9">TRAP transporter small permease protein</fullName>
    </recommendedName>
</protein>
<evidence type="ECO:0000256" key="1">
    <source>
        <dbReference type="ARBA" id="ARBA00004429"/>
    </source>
</evidence>
<dbReference type="GO" id="GO:0022857">
    <property type="term" value="F:transmembrane transporter activity"/>
    <property type="evidence" value="ECO:0007669"/>
    <property type="project" value="UniProtKB-UniRule"/>
</dbReference>
<keyword evidence="4 9" id="KW-0997">Cell inner membrane</keyword>
<feature type="domain" description="Tripartite ATP-independent periplasmic transporters DctQ component" evidence="10">
    <location>
        <begin position="36"/>
        <end position="159"/>
    </location>
</feature>
<organism evidence="11 12">
    <name type="scientific">Orrella marina</name>
    <dbReference type="NCBI Taxonomy" id="2163011"/>
    <lineage>
        <taxon>Bacteria</taxon>
        <taxon>Pseudomonadati</taxon>
        <taxon>Pseudomonadota</taxon>
        <taxon>Betaproteobacteria</taxon>
        <taxon>Burkholderiales</taxon>
        <taxon>Alcaligenaceae</taxon>
        <taxon>Orrella</taxon>
    </lineage>
</organism>
<proteinExistence type="inferred from homology"/>
<gene>
    <name evidence="11" type="ORF">DBV39_17525</name>
</gene>